<gene>
    <name evidence="7" type="ORF">METZ01_LOCUS125881</name>
</gene>
<dbReference type="HAMAP" id="MF_00109">
    <property type="entry name" value="Shikimate_kinase"/>
    <property type="match status" value="1"/>
</dbReference>
<evidence type="ECO:0000256" key="6">
    <source>
        <dbReference type="ARBA" id="ARBA00023141"/>
    </source>
</evidence>
<keyword evidence="4" id="KW-0418">Kinase</keyword>
<sequence length="181" mass="20049">MAGKLNIYLIGLSGTGKTRSGQLVAEVLGWPFVEMDGVIEDRCGKTIPDIFKDNGEHYFRDLESQILEEVAERGGRVVSTGGGVPIRSQNRKTMNSTGLVIRLTASSKTIHKRLAISSKRRGRSLRPLLGDDAPIESIENMMTAREKAYSTASITLDTEHKSHHQVAKKIIEVWRNSEMAE</sequence>
<dbReference type="GO" id="GO:0004765">
    <property type="term" value="F:shikimate kinase activity"/>
    <property type="evidence" value="ECO:0007669"/>
    <property type="project" value="TreeGrafter"/>
</dbReference>
<dbReference type="InterPro" id="IPR000623">
    <property type="entry name" value="Shikimate_kinase/TSH1"/>
</dbReference>
<dbReference type="AlphaFoldDB" id="A0A381Y9D1"/>
<dbReference type="Pfam" id="PF01202">
    <property type="entry name" value="SKI"/>
    <property type="match status" value="1"/>
</dbReference>
<dbReference type="GO" id="GO:0009073">
    <property type="term" value="P:aromatic amino acid family biosynthetic process"/>
    <property type="evidence" value="ECO:0007669"/>
    <property type="project" value="UniProtKB-KW"/>
</dbReference>
<keyword evidence="5" id="KW-0067">ATP-binding</keyword>
<keyword evidence="2" id="KW-0808">Transferase</keyword>
<name>A0A381Y9D1_9ZZZZ</name>
<dbReference type="EMBL" id="UINC01017576">
    <property type="protein sequence ID" value="SVA73027.1"/>
    <property type="molecule type" value="Genomic_DNA"/>
</dbReference>
<organism evidence="7">
    <name type="scientific">marine metagenome</name>
    <dbReference type="NCBI Taxonomy" id="408172"/>
    <lineage>
        <taxon>unclassified sequences</taxon>
        <taxon>metagenomes</taxon>
        <taxon>ecological metagenomes</taxon>
    </lineage>
</organism>
<accession>A0A381Y9D1</accession>
<dbReference type="GO" id="GO:0005524">
    <property type="term" value="F:ATP binding"/>
    <property type="evidence" value="ECO:0007669"/>
    <property type="project" value="UniProtKB-KW"/>
</dbReference>
<evidence type="ECO:0000256" key="2">
    <source>
        <dbReference type="ARBA" id="ARBA00022679"/>
    </source>
</evidence>
<dbReference type="Gene3D" id="3.40.50.300">
    <property type="entry name" value="P-loop containing nucleotide triphosphate hydrolases"/>
    <property type="match status" value="1"/>
</dbReference>
<reference evidence="7" key="1">
    <citation type="submission" date="2018-05" db="EMBL/GenBank/DDBJ databases">
        <authorList>
            <person name="Lanie J.A."/>
            <person name="Ng W.-L."/>
            <person name="Kazmierczak K.M."/>
            <person name="Andrzejewski T.M."/>
            <person name="Davidsen T.M."/>
            <person name="Wayne K.J."/>
            <person name="Tettelin H."/>
            <person name="Glass J.I."/>
            <person name="Rusch D."/>
            <person name="Podicherti R."/>
            <person name="Tsui H.-C.T."/>
            <person name="Winkler M.E."/>
        </authorList>
    </citation>
    <scope>NUCLEOTIDE SEQUENCE</scope>
</reference>
<evidence type="ECO:0000256" key="5">
    <source>
        <dbReference type="ARBA" id="ARBA00022840"/>
    </source>
</evidence>
<dbReference type="PANTHER" id="PTHR21087">
    <property type="entry name" value="SHIKIMATE KINASE"/>
    <property type="match status" value="1"/>
</dbReference>
<dbReference type="GO" id="GO:0005829">
    <property type="term" value="C:cytosol"/>
    <property type="evidence" value="ECO:0007669"/>
    <property type="project" value="TreeGrafter"/>
</dbReference>
<evidence type="ECO:0000256" key="1">
    <source>
        <dbReference type="ARBA" id="ARBA00022605"/>
    </source>
</evidence>
<evidence type="ECO:0000256" key="3">
    <source>
        <dbReference type="ARBA" id="ARBA00022741"/>
    </source>
</evidence>
<keyword evidence="3" id="KW-0547">Nucleotide-binding</keyword>
<dbReference type="InterPro" id="IPR031322">
    <property type="entry name" value="Shikimate/glucono_kinase"/>
</dbReference>
<evidence type="ECO:0008006" key="8">
    <source>
        <dbReference type="Google" id="ProtNLM"/>
    </source>
</evidence>
<evidence type="ECO:0000256" key="4">
    <source>
        <dbReference type="ARBA" id="ARBA00022777"/>
    </source>
</evidence>
<keyword evidence="1" id="KW-0028">Amino-acid biosynthesis</keyword>
<dbReference type="InterPro" id="IPR027417">
    <property type="entry name" value="P-loop_NTPase"/>
</dbReference>
<evidence type="ECO:0000313" key="7">
    <source>
        <dbReference type="EMBL" id="SVA73027.1"/>
    </source>
</evidence>
<dbReference type="CDD" id="cd00464">
    <property type="entry name" value="SK"/>
    <property type="match status" value="1"/>
</dbReference>
<dbReference type="GO" id="GO:0008652">
    <property type="term" value="P:amino acid biosynthetic process"/>
    <property type="evidence" value="ECO:0007669"/>
    <property type="project" value="UniProtKB-KW"/>
</dbReference>
<dbReference type="PRINTS" id="PR01100">
    <property type="entry name" value="SHIKIMTKNASE"/>
</dbReference>
<proteinExistence type="inferred from homology"/>
<protein>
    <recommendedName>
        <fullName evidence="8">Shikimate kinase</fullName>
    </recommendedName>
</protein>
<keyword evidence="6" id="KW-0057">Aromatic amino acid biosynthesis</keyword>
<dbReference type="SUPFAM" id="SSF52540">
    <property type="entry name" value="P-loop containing nucleoside triphosphate hydrolases"/>
    <property type="match status" value="1"/>
</dbReference>
<dbReference type="PANTHER" id="PTHR21087:SF16">
    <property type="entry name" value="SHIKIMATE KINASE 1, CHLOROPLASTIC"/>
    <property type="match status" value="1"/>
</dbReference>